<comment type="caution">
    <text evidence="8">The sequence shown here is derived from an EMBL/GenBank/DDBJ whole genome shotgun (WGS) entry which is preliminary data.</text>
</comment>
<feature type="region of interest" description="Disordered" evidence="5">
    <location>
        <begin position="418"/>
        <end position="438"/>
    </location>
</feature>
<dbReference type="Pfam" id="PF01699">
    <property type="entry name" value="Na_Ca_ex"/>
    <property type="match status" value="2"/>
</dbReference>
<comment type="subcellular location">
    <subcellularLocation>
        <location evidence="1">Membrane</location>
        <topology evidence="1">Multi-pass membrane protein</topology>
    </subcellularLocation>
</comment>
<keyword evidence="9" id="KW-1185">Reference proteome</keyword>
<protein>
    <submittedName>
        <fullName evidence="8">Cation:H+ antiporter</fullName>
    </submittedName>
</protein>
<feature type="transmembrane region" description="Helical" evidence="6">
    <location>
        <begin position="181"/>
        <end position="198"/>
    </location>
</feature>
<dbReference type="RefSeq" id="WP_309800177.1">
    <property type="nucleotide sequence ID" value="NZ_BAAAHY010000004.1"/>
</dbReference>
<feature type="transmembrane region" description="Helical" evidence="6">
    <location>
        <begin position="158"/>
        <end position="175"/>
    </location>
</feature>
<dbReference type="Proteomes" id="UP001185069">
    <property type="component" value="Unassembled WGS sequence"/>
</dbReference>
<evidence type="ECO:0000313" key="9">
    <source>
        <dbReference type="Proteomes" id="UP001185069"/>
    </source>
</evidence>
<dbReference type="InterPro" id="IPR044880">
    <property type="entry name" value="NCX_ion-bd_dom_sf"/>
</dbReference>
<dbReference type="Gene3D" id="1.20.1420.30">
    <property type="entry name" value="NCX, central ion-binding region"/>
    <property type="match status" value="1"/>
</dbReference>
<organism evidence="8 9">
    <name type="scientific">Arthrobacter russicus</name>
    <dbReference type="NCBI Taxonomy" id="172040"/>
    <lineage>
        <taxon>Bacteria</taxon>
        <taxon>Bacillati</taxon>
        <taxon>Actinomycetota</taxon>
        <taxon>Actinomycetes</taxon>
        <taxon>Micrococcales</taxon>
        <taxon>Micrococcaceae</taxon>
        <taxon>Arthrobacter</taxon>
    </lineage>
</organism>
<feature type="transmembrane region" description="Helical" evidence="6">
    <location>
        <begin position="38"/>
        <end position="58"/>
    </location>
</feature>
<keyword evidence="3 6" id="KW-1133">Transmembrane helix</keyword>
<name>A0ABU1JEK2_9MICC</name>
<evidence type="ECO:0000256" key="6">
    <source>
        <dbReference type="SAM" id="Phobius"/>
    </source>
</evidence>
<keyword evidence="2 6" id="KW-0812">Transmembrane</keyword>
<evidence type="ECO:0000256" key="4">
    <source>
        <dbReference type="ARBA" id="ARBA00023136"/>
    </source>
</evidence>
<feature type="transmembrane region" description="Helical" evidence="6">
    <location>
        <begin position="112"/>
        <end position="131"/>
    </location>
</feature>
<feature type="transmembrane region" description="Helical" evidence="6">
    <location>
        <begin position="306"/>
        <end position="324"/>
    </location>
</feature>
<evidence type="ECO:0000256" key="1">
    <source>
        <dbReference type="ARBA" id="ARBA00004141"/>
    </source>
</evidence>
<sequence length="438" mass="47055">MKISARLARRLIVALCIVAVLITPGLILKFSGAEIAPLASLLIYGIAVIAASFALAWTGEAAEKDISGGLMVGLLAITAILPEYAVDLYFAFSAGSDPSLTQYAAANMTGANRLLLGVAWPLMVLVAWLVYRSVKRKQAAVDPDIETKPFAVVVRRGYRLELGLLIIATVLALLIPLTGQINILLGVAMLGLFVFYLYRASKSETEEPELMGVSESIGALSTVPRRIMLVVLFVGTAAVILMLAEPFAQSLIAAGRQLGISDFLLVQWLAPLASEAPEFVIAILFAMRGKAGMALGLLIASKVNQWTALVGSLPVAYMVGGGGWTMPMDPRQVEEFTLTAAQTLLGISILLCMKFSGRWATVLFLLFTTTFIFTSTEARYLVAAGYTVLAVVLLVAHRRAIWPTVKMAVTGKDSDDGFPVHLPGKEHRRGMSRPVSRM</sequence>
<evidence type="ECO:0000256" key="3">
    <source>
        <dbReference type="ARBA" id="ARBA00022989"/>
    </source>
</evidence>
<proteinExistence type="predicted"/>
<feature type="transmembrane region" description="Helical" evidence="6">
    <location>
        <begin position="264"/>
        <end position="285"/>
    </location>
</feature>
<gene>
    <name evidence="8" type="ORF">JOE69_003083</name>
</gene>
<feature type="transmembrane region" description="Helical" evidence="6">
    <location>
        <begin position="227"/>
        <end position="244"/>
    </location>
</feature>
<evidence type="ECO:0000313" key="8">
    <source>
        <dbReference type="EMBL" id="MDR6270845.1"/>
    </source>
</evidence>
<feature type="transmembrane region" description="Helical" evidence="6">
    <location>
        <begin position="12"/>
        <end position="32"/>
    </location>
</feature>
<dbReference type="EMBL" id="JAVDQF010000001">
    <property type="protein sequence ID" value="MDR6270845.1"/>
    <property type="molecule type" value="Genomic_DNA"/>
</dbReference>
<reference evidence="8 9" key="1">
    <citation type="submission" date="2023-07" db="EMBL/GenBank/DDBJ databases">
        <title>Sequencing the genomes of 1000 actinobacteria strains.</title>
        <authorList>
            <person name="Klenk H.-P."/>
        </authorList>
    </citation>
    <scope>NUCLEOTIDE SEQUENCE [LARGE SCALE GENOMIC DNA]</scope>
    <source>
        <strain evidence="8 9">DSM 14555</strain>
    </source>
</reference>
<evidence type="ECO:0000259" key="7">
    <source>
        <dbReference type="Pfam" id="PF01699"/>
    </source>
</evidence>
<feature type="transmembrane region" description="Helical" evidence="6">
    <location>
        <begin position="380"/>
        <end position="397"/>
    </location>
</feature>
<feature type="domain" description="Sodium/calcium exchanger membrane region" evidence="7">
    <location>
        <begin position="229"/>
        <end position="367"/>
    </location>
</feature>
<keyword evidence="4 6" id="KW-0472">Membrane</keyword>
<evidence type="ECO:0000256" key="5">
    <source>
        <dbReference type="SAM" id="MobiDB-lite"/>
    </source>
</evidence>
<evidence type="ECO:0000256" key="2">
    <source>
        <dbReference type="ARBA" id="ARBA00022692"/>
    </source>
</evidence>
<dbReference type="InterPro" id="IPR004837">
    <property type="entry name" value="NaCa_Exmemb"/>
</dbReference>
<feature type="transmembrane region" description="Helical" evidence="6">
    <location>
        <begin position="70"/>
        <end position="92"/>
    </location>
</feature>
<feature type="domain" description="Sodium/calcium exchanger membrane region" evidence="7">
    <location>
        <begin position="40"/>
        <end position="199"/>
    </location>
</feature>
<accession>A0ABU1JEK2</accession>